<comment type="caution">
    <text evidence="5">The sequence shown here is derived from an EMBL/GenBank/DDBJ whole genome shotgun (WGS) entry which is preliminary data.</text>
</comment>
<dbReference type="PANTHER" id="PTHR33175:SF5">
    <property type="entry name" value="INTEGRATION HOST FACTOR SUBUNIT BETA"/>
    <property type="match status" value="1"/>
</dbReference>
<dbReference type="InterPro" id="IPR000119">
    <property type="entry name" value="Hist_DNA-bd"/>
</dbReference>
<evidence type="ECO:0000313" key="5">
    <source>
        <dbReference type="EMBL" id="RJF91454.1"/>
    </source>
</evidence>
<evidence type="ECO:0000313" key="6">
    <source>
        <dbReference type="Proteomes" id="UP000286100"/>
    </source>
</evidence>
<evidence type="ECO:0000256" key="4">
    <source>
        <dbReference type="SAM" id="MobiDB-lite"/>
    </source>
</evidence>
<evidence type="ECO:0000256" key="1">
    <source>
        <dbReference type="ARBA" id="ARBA00010529"/>
    </source>
</evidence>
<dbReference type="GO" id="GO:0005829">
    <property type="term" value="C:cytosol"/>
    <property type="evidence" value="ECO:0007669"/>
    <property type="project" value="TreeGrafter"/>
</dbReference>
<dbReference type="Pfam" id="PF00216">
    <property type="entry name" value="Bac_DNA_binding"/>
    <property type="match status" value="1"/>
</dbReference>
<dbReference type="AlphaFoldDB" id="A0A418WN68"/>
<proteinExistence type="inferred from homology"/>
<keyword evidence="2" id="KW-0238">DNA-binding</keyword>
<comment type="similarity">
    <text evidence="1 3">Belongs to the bacterial histone-like protein family.</text>
</comment>
<dbReference type="CDD" id="cd13836">
    <property type="entry name" value="IHF_B"/>
    <property type="match status" value="1"/>
</dbReference>
<dbReference type="OrthoDB" id="9804203at2"/>
<reference evidence="5 6" key="1">
    <citation type="submission" date="2018-09" db="EMBL/GenBank/DDBJ databases">
        <authorList>
            <person name="Zhu H."/>
        </authorList>
    </citation>
    <scope>NUCLEOTIDE SEQUENCE [LARGE SCALE GENOMIC DNA]</scope>
    <source>
        <strain evidence="5 6">K2R01-6</strain>
    </source>
</reference>
<dbReference type="PRINTS" id="PR01727">
    <property type="entry name" value="DNABINDINGHU"/>
</dbReference>
<gene>
    <name evidence="5" type="ORF">D3876_08090</name>
</gene>
<dbReference type="GO" id="GO:0003677">
    <property type="term" value="F:DNA binding"/>
    <property type="evidence" value="ECO:0007669"/>
    <property type="project" value="UniProtKB-KW"/>
</dbReference>
<protein>
    <submittedName>
        <fullName evidence="5">Integration host factor subunit beta</fullName>
    </submittedName>
</protein>
<keyword evidence="6" id="KW-1185">Reference proteome</keyword>
<dbReference type="SMART" id="SM00411">
    <property type="entry name" value="BHL"/>
    <property type="match status" value="1"/>
</dbReference>
<accession>A0A418WN68</accession>
<dbReference type="PANTHER" id="PTHR33175">
    <property type="entry name" value="DNA-BINDING PROTEIN HU"/>
    <property type="match status" value="1"/>
</dbReference>
<dbReference type="GO" id="GO:0030527">
    <property type="term" value="F:structural constituent of chromatin"/>
    <property type="evidence" value="ECO:0007669"/>
    <property type="project" value="InterPro"/>
</dbReference>
<sequence>MTRSEVADLVAADNPHLTTREAERIVALVFSAMGRALVERRRIELRGLGSFSCRDREARTARNPRTGSPVELGPRRAVHFRASRSLNKRLNR</sequence>
<dbReference type="Proteomes" id="UP000286100">
    <property type="component" value="Unassembled WGS sequence"/>
</dbReference>
<name>A0A418WN68_9SPHN</name>
<dbReference type="Gene3D" id="4.10.520.10">
    <property type="entry name" value="IHF-like DNA-binding proteins"/>
    <property type="match status" value="1"/>
</dbReference>
<evidence type="ECO:0000256" key="2">
    <source>
        <dbReference type="ARBA" id="ARBA00023125"/>
    </source>
</evidence>
<dbReference type="EMBL" id="QYUM01000003">
    <property type="protein sequence ID" value="RJF91454.1"/>
    <property type="molecule type" value="Genomic_DNA"/>
</dbReference>
<dbReference type="InterPro" id="IPR010992">
    <property type="entry name" value="IHF-like_DNA-bd_dom_sf"/>
</dbReference>
<evidence type="ECO:0000256" key="3">
    <source>
        <dbReference type="RuleBase" id="RU003939"/>
    </source>
</evidence>
<organism evidence="5 6">
    <name type="scientific">Sphingomonas cavernae</name>
    <dbReference type="NCBI Taxonomy" id="2320861"/>
    <lineage>
        <taxon>Bacteria</taxon>
        <taxon>Pseudomonadati</taxon>
        <taxon>Pseudomonadota</taxon>
        <taxon>Alphaproteobacteria</taxon>
        <taxon>Sphingomonadales</taxon>
        <taxon>Sphingomonadaceae</taxon>
        <taxon>Sphingomonas</taxon>
    </lineage>
</organism>
<dbReference type="SUPFAM" id="SSF47729">
    <property type="entry name" value="IHF-like DNA-binding proteins"/>
    <property type="match status" value="1"/>
</dbReference>
<feature type="region of interest" description="Disordered" evidence="4">
    <location>
        <begin position="55"/>
        <end position="74"/>
    </location>
</feature>